<keyword evidence="4" id="KW-1185">Reference proteome</keyword>
<feature type="transmembrane region" description="Helical" evidence="1">
    <location>
        <begin position="123"/>
        <end position="145"/>
    </location>
</feature>
<evidence type="ECO:0000313" key="5">
    <source>
        <dbReference type="Proteomes" id="UP000231990"/>
    </source>
</evidence>
<reference evidence="4 5" key="1">
    <citation type="submission" date="2017-07" db="EMBL/GenBank/DDBJ databases">
        <title>Leptospira spp. isolated from tropical soils.</title>
        <authorList>
            <person name="Thibeaux R."/>
            <person name="Iraola G."/>
            <person name="Ferres I."/>
            <person name="Bierque E."/>
            <person name="Girault D."/>
            <person name="Soupe-Gilbert M.-E."/>
            <person name="Picardeau M."/>
            <person name="Goarant C."/>
        </authorList>
    </citation>
    <scope>NUCLEOTIDE SEQUENCE [LARGE SCALE GENOMIC DNA]</scope>
    <source>
        <strain evidence="3 5">FH1-B-B1</strain>
        <strain evidence="2 4">FH1-B-C1</strain>
    </source>
</reference>
<dbReference type="InterPro" id="IPR051311">
    <property type="entry name" value="DedA_domain"/>
</dbReference>
<evidence type="ECO:0000313" key="4">
    <source>
        <dbReference type="Proteomes" id="UP000231962"/>
    </source>
</evidence>
<dbReference type="AlphaFoldDB" id="A0A2M9ZPT6"/>
<organism evidence="3 5">
    <name type="scientific">Leptospira perolatii</name>
    <dbReference type="NCBI Taxonomy" id="2023191"/>
    <lineage>
        <taxon>Bacteria</taxon>
        <taxon>Pseudomonadati</taxon>
        <taxon>Spirochaetota</taxon>
        <taxon>Spirochaetia</taxon>
        <taxon>Leptospirales</taxon>
        <taxon>Leptospiraceae</taxon>
        <taxon>Leptospira</taxon>
    </lineage>
</organism>
<comment type="caution">
    <text evidence="3">The sequence shown here is derived from an EMBL/GenBank/DDBJ whole genome shotgun (WGS) entry which is preliminary data.</text>
</comment>
<keyword evidence="1" id="KW-0472">Membrane</keyword>
<sequence>MLEIISKVNLEYGNWGLLFLSFAGATLLPFSSEVALVFAIWMGTPRDEALLFASIGNCSACLVNYYIGYWFRGKVESKIATSKIYSVWVSKMEVYGYPVLGLSFLPIIGDPITVISGFFRQKLIVFVLIVFTLRILRYVALAYGLG</sequence>
<dbReference type="EMBL" id="NPDY01000002">
    <property type="protein sequence ID" value="PJZ70950.1"/>
    <property type="molecule type" value="Genomic_DNA"/>
</dbReference>
<gene>
    <name evidence="2" type="ORF">CH360_04570</name>
    <name evidence="3" type="ORF">CH373_07710</name>
</gene>
<protein>
    <submittedName>
        <fullName evidence="3">SNARE-like domain protein</fullName>
    </submittedName>
</protein>
<name>A0A2M9ZPT6_9LEPT</name>
<evidence type="ECO:0000313" key="3">
    <source>
        <dbReference type="EMBL" id="PJZ74076.1"/>
    </source>
</evidence>
<evidence type="ECO:0000256" key="1">
    <source>
        <dbReference type="SAM" id="Phobius"/>
    </source>
</evidence>
<dbReference type="Proteomes" id="UP000231962">
    <property type="component" value="Unassembled WGS sequence"/>
</dbReference>
<accession>A0A2M9ZPT6</accession>
<feature type="transmembrane region" description="Helical" evidence="1">
    <location>
        <begin position="49"/>
        <end position="67"/>
    </location>
</feature>
<dbReference type="EMBL" id="NPDZ01000003">
    <property type="protein sequence ID" value="PJZ74076.1"/>
    <property type="molecule type" value="Genomic_DNA"/>
</dbReference>
<dbReference type="OrthoDB" id="9814483at2"/>
<dbReference type="PANTHER" id="PTHR42709">
    <property type="entry name" value="ALKALINE PHOSPHATASE LIKE PROTEIN"/>
    <property type="match status" value="1"/>
</dbReference>
<proteinExistence type="predicted"/>
<dbReference type="Proteomes" id="UP000231990">
    <property type="component" value="Unassembled WGS sequence"/>
</dbReference>
<keyword evidence="1" id="KW-0812">Transmembrane</keyword>
<feature type="transmembrane region" description="Helical" evidence="1">
    <location>
        <begin position="95"/>
        <end position="116"/>
    </location>
</feature>
<dbReference type="PANTHER" id="PTHR42709:SF4">
    <property type="entry name" value="INNER MEMBRANE PROTEIN YQAA"/>
    <property type="match status" value="1"/>
</dbReference>
<feature type="transmembrane region" description="Helical" evidence="1">
    <location>
        <begin position="15"/>
        <end position="42"/>
    </location>
</feature>
<keyword evidence="1" id="KW-1133">Transmembrane helix</keyword>
<evidence type="ECO:0000313" key="2">
    <source>
        <dbReference type="EMBL" id="PJZ70950.1"/>
    </source>
</evidence>